<dbReference type="CDD" id="cd00387">
    <property type="entry name" value="Ribosomal_L7_L12"/>
    <property type="match status" value="1"/>
</dbReference>
<dbReference type="HAMAP" id="MF_00368">
    <property type="entry name" value="Ribosomal_bL12"/>
    <property type="match status" value="1"/>
</dbReference>
<dbReference type="Gene3D" id="1.20.5.710">
    <property type="entry name" value="Single helix bin"/>
    <property type="match status" value="1"/>
</dbReference>
<dbReference type="SUPFAM" id="SSF54736">
    <property type="entry name" value="ClpS-like"/>
    <property type="match status" value="1"/>
</dbReference>
<dbReference type="GO" id="GO:0022625">
    <property type="term" value="C:cytosolic large ribosomal subunit"/>
    <property type="evidence" value="ECO:0007669"/>
    <property type="project" value="TreeGrafter"/>
</dbReference>
<dbReference type="AlphaFoldDB" id="A0A0G1WGT0"/>
<proteinExistence type="inferred from homology"/>
<evidence type="ECO:0000259" key="7">
    <source>
        <dbReference type="Pfam" id="PF16320"/>
    </source>
</evidence>
<dbReference type="FunFam" id="3.30.1390.10:FF:000001">
    <property type="entry name" value="50S ribosomal protein L7/L12"/>
    <property type="match status" value="1"/>
</dbReference>
<dbReference type="InterPro" id="IPR013823">
    <property type="entry name" value="Ribosomal_bL12_C"/>
</dbReference>
<feature type="domain" description="Large ribosomal subunit protein bL12 C-terminal" evidence="6">
    <location>
        <begin position="96"/>
        <end position="162"/>
    </location>
</feature>
<name>A0A0G1WGT0_9BACT</name>
<dbReference type="PATRIC" id="fig|1618673.3.peg.150"/>
<comment type="similarity">
    <text evidence="1 4">Belongs to the bacterial ribosomal protein bL12 family.</text>
</comment>
<sequence>MSEEVNEEVQGAAKTQNTEAPSATTGTSNNSATPSDRSVEVPSKFKKLVEEVEKMTVLELNELVKVFEKKFGVSAQAVAVAAPSAGASEAEEKSEFNVELTAAGAQKIAVIKVVKEVLALGLKEAKDLVESAPAMLKENVKKEDAEAWKKKIEEAGGKVSLK</sequence>
<reference evidence="8 9" key="1">
    <citation type="journal article" date="2015" name="Nature">
        <title>rRNA introns, odd ribosomes, and small enigmatic genomes across a large radiation of phyla.</title>
        <authorList>
            <person name="Brown C.T."/>
            <person name="Hug L.A."/>
            <person name="Thomas B.C."/>
            <person name="Sharon I."/>
            <person name="Castelle C.J."/>
            <person name="Singh A."/>
            <person name="Wilkins M.J."/>
            <person name="Williams K.H."/>
            <person name="Banfield J.F."/>
        </authorList>
    </citation>
    <scope>NUCLEOTIDE SEQUENCE [LARGE SCALE GENOMIC DNA]</scope>
</reference>
<gene>
    <name evidence="4" type="primary">rplL</name>
    <name evidence="8" type="ORF">UY57_C0009G0008</name>
</gene>
<evidence type="ECO:0000256" key="4">
    <source>
        <dbReference type="HAMAP-Rule" id="MF_00368"/>
    </source>
</evidence>
<evidence type="ECO:0000313" key="8">
    <source>
        <dbReference type="EMBL" id="KKW17830.1"/>
    </source>
</evidence>
<dbReference type="GO" id="GO:0006412">
    <property type="term" value="P:translation"/>
    <property type="evidence" value="ECO:0007669"/>
    <property type="project" value="UniProtKB-UniRule"/>
</dbReference>
<feature type="domain" description="Large ribosomal subunit protein bL12 oligomerization" evidence="7">
    <location>
        <begin position="46"/>
        <end position="88"/>
    </location>
</feature>
<organism evidence="8 9">
    <name type="scientific">Candidatus Kaiserbacteria bacterium GW2011_GWB1_50_17</name>
    <dbReference type="NCBI Taxonomy" id="1618673"/>
    <lineage>
        <taxon>Bacteria</taxon>
        <taxon>Candidatus Kaiseribacteriota</taxon>
    </lineage>
</organism>
<keyword evidence="3 4" id="KW-0687">Ribonucleoprotein</keyword>
<evidence type="ECO:0000256" key="2">
    <source>
        <dbReference type="ARBA" id="ARBA00022980"/>
    </source>
</evidence>
<evidence type="ECO:0000259" key="6">
    <source>
        <dbReference type="Pfam" id="PF00542"/>
    </source>
</evidence>
<protein>
    <recommendedName>
        <fullName evidence="4">Large ribosomal subunit protein bL12</fullName>
    </recommendedName>
</protein>
<evidence type="ECO:0000313" key="9">
    <source>
        <dbReference type="Proteomes" id="UP000034120"/>
    </source>
</evidence>
<feature type="compositionally biased region" description="Low complexity" evidence="5">
    <location>
        <begin position="20"/>
        <end position="35"/>
    </location>
</feature>
<dbReference type="EMBL" id="LCQM01000009">
    <property type="protein sequence ID" value="KKW17830.1"/>
    <property type="molecule type" value="Genomic_DNA"/>
</dbReference>
<dbReference type="GO" id="GO:0003735">
    <property type="term" value="F:structural constituent of ribosome"/>
    <property type="evidence" value="ECO:0007669"/>
    <property type="project" value="InterPro"/>
</dbReference>
<dbReference type="InterPro" id="IPR036235">
    <property type="entry name" value="Ribosomal_bL12_oligo_N_sf"/>
</dbReference>
<dbReference type="InterPro" id="IPR000206">
    <property type="entry name" value="Ribosomal_bL12"/>
</dbReference>
<comment type="function">
    <text evidence="4">Forms part of the ribosomal stalk which helps the ribosome interact with GTP-bound translation factors. Is thus essential for accurate translation.</text>
</comment>
<feature type="region of interest" description="Disordered" evidence="5">
    <location>
        <begin position="1"/>
        <end position="41"/>
    </location>
</feature>
<dbReference type="Gene3D" id="3.30.1390.10">
    <property type="match status" value="1"/>
</dbReference>
<accession>A0A0G1WGT0</accession>
<dbReference type="Proteomes" id="UP000034120">
    <property type="component" value="Unassembled WGS sequence"/>
</dbReference>
<dbReference type="InterPro" id="IPR008932">
    <property type="entry name" value="Ribosomal_bL12_oligo"/>
</dbReference>
<evidence type="ECO:0000256" key="3">
    <source>
        <dbReference type="ARBA" id="ARBA00023274"/>
    </source>
</evidence>
<evidence type="ECO:0000256" key="5">
    <source>
        <dbReference type="SAM" id="MobiDB-lite"/>
    </source>
</evidence>
<dbReference type="Pfam" id="PF00542">
    <property type="entry name" value="Ribosomal_L12"/>
    <property type="match status" value="1"/>
</dbReference>
<comment type="subunit">
    <text evidence="4">Homodimer. Part of the ribosomal stalk of the 50S ribosomal subunit. Forms a multimeric L10(L12)X complex, where L10 forms an elongated spine to which 2 to 4 L12 dimers bind in a sequential fashion. Binds GTP-bound translation factors.</text>
</comment>
<dbReference type="PANTHER" id="PTHR45987:SF4">
    <property type="entry name" value="LARGE RIBOSOMAL SUBUNIT PROTEIN BL12M"/>
    <property type="match status" value="1"/>
</dbReference>
<dbReference type="Pfam" id="PF16320">
    <property type="entry name" value="Ribosomal_L12_N"/>
    <property type="match status" value="1"/>
</dbReference>
<dbReference type="GO" id="GO:0003729">
    <property type="term" value="F:mRNA binding"/>
    <property type="evidence" value="ECO:0007669"/>
    <property type="project" value="TreeGrafter"/>
</dbReference>
<dbReference type="NCBIfam" id="TIGR00855">
    <property type="entry name" value="L12"/>
    <property type="match status" value="1"/>
</dbReference>
<evidence type="ECO:0000256" key="1">
    <source>
        <dbReference type="ARBA" id="ARBA00007197"/>
    </source>
</evidence>
<keyword evidence="2 4" id="KW-0689">Ribosomal protein</keyword>
<dbReference type="InterPro" id="IPR014719">
    <property type="entry name" value="Ribosomal_bL12_C/ClpS-like"/>
</dbReference>
<dbReference type="PANTHER" id="PTHR45987">
    <property type="entry name" value="39S RIBOSOMAL PROTEIN L12"/>
    <property type="match status" value="1"/>
</dbReference>
<comment type="caution">
    <text evidence="8">The sequence shown here is derived from an EMBL/GenBank/DDBJ whole genome shotgun (WGS) entry which is preliminary data.</text>
</comment>
<dbReference type="SUPFAM" id="SSF48300">
    <property type="entry name" value="Ribosomal protein L7/12, oligomerisation (N-terminal) domain"/>
    <property type="match status" value="1"/>
</dbReference>